<proteinExistence type="predicted"/>
<dbReference type="RefSeq" id="WP_227260914.1">
    <property type="nucleotide sequence ID" value="NZ_BAAADU010000002.1"/>
</dbReference>
<evidence type="ECO:0000313" key="2">
    <source>
        <dbReference type="Proteomes" id="UP001500194"/>
    </source>
</evidence>
<name>A0AAV3T1J4_9EURY</name>
<evidence type="ECO:0000313" key="1">
    <source>
        <dbReference type="EMBL" id="GAA0652091.1"/>
    </source>
</evidence>
<gene>
    <name evidence="1" type="ORF">GCM10009019_13990</name>
</gene>
<dbReference type="InterPro" id="IPR055944">
    <property type="entry name" value="DUF7522"/>
</dbReference>
<dbReference type="Proteomes" id="UP001500194">
    <property type="component" value="Unassembled WGS sequence"/>
</dbReference>
<comment type="caution">
    <text evidence="1">The sequence shown here is derived from an EMBL/GenBank/DDBJ whole genome shotgun (WGS) entry which is preliminary data.</text>
</comment>
<keyword evidence="2" id="KW-1185">Reference proteome</keyword>
<dbReference type="EMBL" id="BAAADU010000002">
    <property type="protein sequence ID" value="GAA0652091.1"/>
    <property type="molecule type" value="Genomic_DNA"/>
</dbReference>
<reference evidence="1 2" key="1">
    <citation type="journal article" date="2019" name="Int. J. Syst. Evol. Microbiol.">
        <title>The Global Catalogue of Microorganisms (GCM) 10K type strain sequencing project: providing services to taxonomists for standard genome sequencing and annotation.</title>
        <authorList>
            <consortium name="The Broad Institute Genomics Platform"/>
            <consortium name="The Broad Institute Genome Sequencing Center for Infectious Disease"/>
            <person name="Wu L."/>
            <person name="Ma J."/>
        </authorList>
    </citation>
    <scope>NUCLEOTIDE SEQUENCE [LARGE SCALE GENOMIC DNA]</scope>
    <source>
        <strain evidence="1 2">JCM 16327</strain>
    </source>
</reference>
<protein>
    <submittedName>
        <fullName evidence="1">Uncharacterized protein</fullName>
    </submittedName>
</protein>
<dbReference type="AlphaFoldDB" id="A0AAV3T1J4"/>
<sequence>MASDRHARLVRLVNAEAGEYFRTGVRYTSFGWEVIYRRDDLPDQRLRERNQAIVDRARDHKSLREQDSPFGDVRASVELYENGVLIHLREGARSGVVLAFEVDIAKNLAGFVVKCQQTLQSS</sequence>
<organism evidence="1 2">
    <name type="scientific">Salarchaeum japonicum</name>
    <dbReference type="NCBI Taxonomy" id="555573"/>
    <lineage>
        <taxon>Archaea</taxon>
        <taxon>Methanobacteriati</taxon>
        <taxon>Methanobacteriota</taxon>
        <taxon>Stenosarchaea group</taxon>
        <taxon>Halobacteria</taxon>
        <taxon>Halobacteriales</taxon>
        <taxon>Halobacteriaceae</taxon>
    </lineage>
</organism>
<dbReference type="Pfam" id="PF24366">
    <property type="entry name" value="DUF7522"/>
    <property type="match status" value="1"/>
</dbReference>
<accession>A0AAV3T1J4</accession>
<dbReference type="GeneID" id="68573928"/>